<keyword evidence="2" id="KW-1185">Reference proteome</keyword>
<proteinExistence type="predicted"/>
<evidence type="ECO:0000313" key="2">
    <source>
        <dbReference type="Proteomes" id="UP001328107"/>
    </source>
</evidence>
<gene>
    <name evidence="1" type="ORF">PMAYCL1PPCAC_17401</name>
</gene>
<reference evidence="2" key="1">
    <citation type="submission" date="2022-10" db="EMBL/GenBank/DDBJ databases">
        <title>Genome assembly of Pristionchus species.</title>
        <authorList>
            <person name="Yoshida K."/>
            <person name="Sommer R.J."/>
        </authorList>
    </citation>
    <scope>NUCLEOTIDE SEQUENCE [LARGE SCALE GENOMIC DNA]</scope>
    <source>
        <strain evidence="2">RS5460</strain>
    </source>
</reference>
<name>A0AAN5I0X4_9BILA</name>
<dbReference type="Proteomes" id="UP001328107">
    <property type="component" value="Unassembled WGS sequence"/>
</dbReference>
<dbReference type="AlphaFoldDB" id="A0AAN5I0X4"/>
<protein>
    <submittedName>
        <fullName evidence="1">Uncharacterized protein</fullName>
    </submittedName>
</protein>
<organism evidence="1 2">
    <name type="scientific">Pristionchus mayeri</name>
    <dbReference type="NCBI Taxonomy" id="1317129"/>
    <lineage>
        <taxon>Eukaryota</taxon>
        <taxon>Metazoa</taxon>
        <taxon>Ecdysozoa</taxon>
        <taxon>Nematoda</taxon>
        <taxon>Chromadorea</taxon>
        <taxon>Rhabditida</taxon>
        <taxon>Rhabditina</taxon>
        <taxon>Diplogasteromorpha</taxon>
        <taxon>Diplogasteroidea</taxon>
        <taxon>Neodiplogasteridae</taxon>
        <taxon>Pristionchus</taxon>
    </lineage>
</organism>
<evidence type="ECO:0000313" key="1">
    <source>
        <dbReference type="EMBL" id="GMR47206.1"/>
    </source>
</evidence>
<feature type="non-terminal residue" evidence="1">
    <location>
        <position position="102"/>
    </location>
</feature>
<sequence>MKQNIVERINSLMCENITNISNRAFIAFRRWGDNEYSDCTSFEVGVMINVILSSRSRAIRLKDTDDADVQTKVVEKLENIIKDMETIVQKNLLSALNRNLDR</sequence>
<dbReference type="EMBL" id="BTRK01000004">
    <property type="protein sequence ID" value="GMR47206.1"/>
    <property type="molecule type" value="Genomic_DNA"/>
</dbReference>
<accession>A0AAN5I0X4</accession>
<comment type="caution">
    <text evidence="1">The sequence shown here is derived from an EMBL/GenBank/DDBJ whole genome shotgun (WGS) entry which is preliminary data.</text>
</comment>